<dbReference type="OrthoDB" id="9793400at2"/>
<dbReference type="PROSITE" id="PS01124">
    <property type="entry name" value="HTH_ARAC_FAMILY_2"/>
    <property type="match status" value="1"/>
</dbReference>
<dbReference type="GO" id="GO:0043565">
    <property type="term" value="F:sequence-specific DNA binding"/>
    <property type="evidence" value="ECO:0007669"/>
    <property type="project" value="InterPro"/>
</dbReference>
<keyword evidence="1" id="KW-0805">Transcription regulation</keyword>
<keyword evidence="2" id="KW-0238">DNA-binding</keyword>
<evidence type="ECO:0000256" key="3">
    <source>
        <dbReference type="ARBA" id="ARBA00023163"/>
    </source>
</evidence>
<dbReference type="GO" id="GO:0003700">
    <property type="term" value="F:DNA-binding transcription factor activity"/>
    <property type="evidence" value="ECO:0007669"/>
    <property type="project" value="InterPro"/>
</dbReference>
<evidence type="ECO:0000313" key="7">
    <source>
        <dbReference type="Proteomes" id="UP000593880"/>
    </source>
</evidence>
<dbReference type="RefSeq" id="WP_128963354.1">
    <property type="nucleotide sequence ID" value="NZ_BMHC01000024.1"/>
</dbReference>
<evidence type="ECO:0000313" key="5">
    <source>
        <dbReference type="EMBL" id="GGI32459.1"/>
    </source>
</evidence>
<evidence type="ECO:0000259" key="4">
    <source>
        <dbReference type="PROSITE" id="PS01124"/>
    </source>
</evidence>
<evidence type="ECO:0000313" key="8">
    <source>
        <dbReference type="Proteomes" id="UP000625079"/>
    </source>
</evidence>
<dbReference type="InterPro" id="IPR009057">
    <property type="entry name" value="Homeodomain-like_sf"/>
</dbReference>
<proteinExistence type="predicted"/>
<dbReference type="PANTHER" id="PTHR46796:SF6">
    <property type="entry name" value="ARAC SUBFAMILY"/>
    <property type="match status" value="1"/>
</dbReference>
<dbReference type="Gene3D" id="1.10.10.60">
    <property type="entry name" value="Homeodomain-like"/>
    <property type="match status" value="1"/>
</dbReference>
<organism evidence="5 8">
    <name type="scientific">Bradyrhizobium guangdongense</name>
    <dbReference type="NCBI Taxonomy" id="1325090"/>
    <lineage>
        <taxon>Bacteria</taxon>
        <taxon>Pseudomonadati</taxon>
        <taxon>Pseudomonadota</taxon>
        <taxon>Alphaproteobacteria</taxon>
        <taxon>Hyphomicrobiales</taxon>
        <taxon>Nitrobacteraceae</taxon>
        <taxon>Bradyrhizobium</taxon>
    </lineage>
</organism>
<dbReference type="Pfam" id="PF14525">
    <property type="entry name" value="AraC_binding_2"/>
    <property type="match status" value="1"/>
</dbReference>
<dbReference type="Proteomes" id="UP000625079">
    <property type="component" value="Unassembled WGS sequence"/>
</dbReference>
<protein>
    <submittedName>
        <fullName evidence="5 6">Transcriptional regulator</fullName>
    </submittedName>
</protein>
<reference evidence="6 7" key="2">
    <citation type="submission" date="2018-06" db="EMBL/GenBank/DDBJ databases">
        <title>Comparative genomics of rhizobia nodulating Arachis hypogaea in China.</title>
        <authorList>
            <person name="Li Y."/>
        </authorList>
    </citation>
    <scope>NUCLEOTIDE SEQUENCE [LARGE SCALE GENOMIC DNA]</scope>
    <source>
        <strain evidence="6 7">CCBAU 51658</strain>
    </source>
</reference>
<name>A0A410UYS0_9BRAD</name>
<reference evidence="5" key="3">
    <citation type="submission" date="2022-12" db="EMBL/GenBank/DDBJ databases">
        <authorList>
            <person name="Sun Q."/>
            <person name="Zhou Y."/>
        </authorList>
    </citation>
    <scope>NUCLEOTIDE SEQUENCE</scope>
    <source>
        <strain evidence="5">CGMCC 1.15034</strain>
    </source>
</reference>
<gene>
    <name evidence="5" type="ORF">GCM10010987_69540</name>
    <name evidence="6" type="ORF">XH86_01760</name>
</gene>
<dbReference type="InterPro" id="IPR018062">
    <property type="entry name" value="HTH_AraC-typ_CS"/>
</dbReference>
<dbReference type="EMBL" id="CP030057">
    <property type="protein sequence ID" value="QOZ57605.1"/>
    <property type="molecule type" value="Genomic_DNA"/>
</dbReference>
<reference evidence="5" key="1">
    <citation type="journal article" date="2014" name="Int. J. Syst. Evol. Microbiol.">
        <title>Complete genome sequence of Corynebacterium casei LMG S-19264T (=DSM 44701T), isolated from a smear-ripened cheese.</title>
        <authorList>
            <consortium name="US DOE Joint Genome Institute (JGI-PGF)"/>
            <person name="Walter F."/>
            <person name="Albersmeier A."/>
            <person name="Kalinowski J."/>
            <person name="Ruckert C."/>
        </authorList>
    </citation>
    <scope>NUCLEOTIDE SEQUENCE</scope>
    <source>
        <strain evidence="5">CGMCC 1.15034</strain>
    </source>
</reference>
<dbReference type="SUPFAM" id="SSF46689">
    <property type="entry name" value="Homeodomain-like"/>
    <property type="match status" value="1"/>
</dbReference>
<evidence type="ECO:0000256" key="2">
    <source>
        <dbReference type="ARBA" id="ARBA00023125"/>
    </source>
</evidence>
<accession>A0A410UYS0</accession>
<dbReference type="InterPro" id="IPR018060">
    <property type="entry name" value="HTH_AraC"/>
</dbReference>
<dbReference type="Proteomes" id="UP000593880">
    <property type="component" value="Chromosome"/>
</dbReference>
<dbReference type="Pfam" id="PF12833">
    <property type="entry name" value="HTH_18"/>
    <property type="match status" value="1"/>
</dbReference>
<sequence>MGSVSYLDRYPLLRSRDSEFARDRLFAEYGADRFDRRGDTFGVQANFALLNAIGIAFCAYDGEASLAFPESQILRQFFSIQGHASFRTHGDSRPIEAWSPVVMGDTRLNLSFGPGYRQLVVRIDTLATERLLKSMIGDDSGARLRFVASEPDPAVMTHLRHDVFRFAEELEKFGHEYSPVAIAELERALMVRMLLAHRHNFTDRLQRSPPGANRTVIDIVESYIEAHWDEPLDLEMIAGIANVSVRTVFREFSDAGRGSPGQFARRIRLHRAAEMLRRPDGQTSVLAVAFKCGFRNLGRFASEYRREVGELPSETLKNARRRS</sequence>
<evidence type="ECO:0000256" key="1">
    <source>
        <dbReference type="ARBA" id="ARBA00023015"/>
    </source>
</evidence>
<dbReference type="InterPro" id="IPR050204">
    <property type="entry name" value="AraC_XylS_family_regulators"/>
</dbReference>
<dbReference type="SMART" id="SM00342">
    <property type="entry name" value="HTH_ARAC"/>
    <property type="match status" value="1"/>
</dbReference>
<dbReference type="EMBL" id="BMHC01000024">
    <property type="protein sequence ID" value="GGI32459.1"/>
    <property type="molecule type" value="Genomic_DNA"/>
</dbReference>
<dbReference type="PANTHER" id="PTHR46796">
    <property type="entry name" value="HTH-TYPE TRANSCRIPTIONAL ACTIVATOR RHAS-RELATED"/>
    <property type="match status" value="1"/>
</dbReference>
<keyword evidence="3" id="KW-0804">Transcription</keyword>
<feature type="domain" description="HTH araC/xylS-type" evidence="4">
    <location>
        <begin position="218"/>
        <end position="318"/>
    </location>
</feature>
<evidence type="ECO:0000313" key="6">
    <source>
        <dbReference type="EMBL" id="QOZ57605.1"/>
    </source>
</evidence>
<keyword evidence="7" id="KW-1185">Reference proteome</keyword>
<dbReference type="AlphaFoldDB" id="A0A410UYS0"/>
<dbReference type="PROSITE" id="PS00041">
    <property type="entry name" value="HTH_ARAC_FAMILY_1"/>
    <property type="match status" value="1"/>
</dbReference>
<dbReference type="InterPro" id="IPR035418">
    <property type="entry name" value="AraC-bd_2"/>
</dbReference>